<comment type="caution">
    <text evidence="2">The sequence shown here is derived from an EMBL/GenBank/DDBJ whole genome shotgun (WGS) entry which is preliminary data.</text>
</comment>
<dbReference type="AlphaFoldDB" id="A0ABD2J0H3"/>
<dbReference type="Proteomes" id="UP001620645">
    <property type="component" value="Unassembled WGS sequence"/>
</dbReference>
<evidence type="ECO:0000256" key="1">
    <source>
        <dbReference type="SAM" id="Phobius"/>
    </source>
</evidence>
<keyword evidence="1" id="KW-0812">Transmembrane</keyword>
<accession>A0ABD2J0H3</accession>
<feature type="transmembrane region" description="Helical" evidence="1">
    <location>
        <begin position="7"/>
        <end position="26"/>
    </location>
</feature>
<evidence type="ECO:0000313" key="3">
    <source>
        <dbReference type="Proteomes" id="UP001620645"/>
    </source>
</evidence>
<keyword evidence="3" id="KW-1185">Reference proteome</keyword>
<evidence type="ECO:0000313" key="2">
    <source>
        <dbReference type="EMBL" id="KAL3083957.1"/>
    </source>
</evidence>
<keyword evidence="1" id="KW-0472">Membrane</keyword>
<sequence>MAIQFPPFFLSIIFIGIFTLFIVPIYEVDGLTCLYGYKLESENSETTLGQHECSAPKDEKLMKNRCYLMNCSDGYKTRTEWGCASDFISDLGSFANKCEQFALDNGDEHHPNHFFQINALQGFKCACIFGEKDKDFADNCIDYLDFKLPISVFPHHPPPITRRTPSTTTTTTTTMPPHFCKRKIFSSFQNETFADECPPGENACFLLNCTSGTMPTKFVSVWGCMNYSTEACGINADKYGFSFANNDDCYCALGHSNYNITSLLKKLELSAGKPSAAFTRCPSNKALVMVVLMAVNLIIDFHIDA</sequence>
<name>A0ABD2J0H3_HETSC</name>
<dbReference type="EMBL" id="JBICCN010000244">
    <property type="protein sequence ID" value="KAL3083957.1"/>
    <property type="molecule type" value="Genomic_DNA"/>
</dbReference>
<protein>
    <submittedName>
        <fullName evidence="2">Uncharacterized protein</fullName>
    </submittedName>
</protein>
<proteinExistence type="predicted"/>
<keyword evidence="1" id="KW-1133">Transmembrane helix</keyword>
<reference evidence="2 3" key="1">
    <citation type="submission" date="2024-10" db="EMBL/GenBank/DDBJ databases">
        <authorList>
            <person name="Kim D."/>
        </authorList>
    </citation>
    <scope>NUCLEOTIDE SEQUENCE [LARGE SCALE GENOMIC DNA]</scope>
    <source>
        <strain evidence="2">Taebaek</strain>
    </source>
</reference>
<gene>
    <name evidence="2" type="ORF">niasHS_008829</name>
</gene>
<organism evidence="2 3">
    <name type="scientific">Heterodera schachtii</name>
    <name type="common">Sugarbeet cyst nematode worm</name>
    <name type="synonym">Tylenchus schachtii</name>
    <dbReference type="NCBI Taxonomy" id="97005"/>
    <lineage>
        <taxon>Eukaryota</taxon>
        <taxon>Metazoa</taxon>
        <taxon>Ecdysozoa</taxon>
        <taxon>Nematoda</taxon>
        <taxon>Chromadorea</taxon>
        <taxon>Rhabditida</taxon>
        <taxon>Tylenchina</taxon>
        <taxon>Tylenchomorpha</taxon>
        <taxon>Tylenchoidea</taxon>
        <taxon>Heteroderidae</taxon>
        <taxon>Heteroderinae</taxon>
        <taxon>Heterodera</taxon>
    </lineage>
</organism>